<name>A0A382VTJ7_9ZZZZ</name>
<protein>
    <submittedName>
        <fullName evidence="1">Uncharacterized protein</fullName>
    </submittedName>
</protein>
<organism evidence="1">
    <name type="scientific">marine metagenome</name>
    <dbReference type="NCBI Taxonomy" id="408172"/>
    <lineage>
        <taxon>unclassified sequences</taxon>
        <taxon>metagenomes</taxon>
        <taxon>ecological metagenomes</taxon>
    </lineage>
</organism>
<accession>A0A382VTJ7</accession>
<dbReference type="AlphaFoldDB" id="A0A382VTJ7"/>
<reference evidence="1" key="1">
    <citation type="submission" date="2018-05" db="EMBL/GenBank/DDBJ databases">
        <authorList>
            <person name="Lanie J.A."/>
            <person name="Ng W.-L."/>
            <person name="Kazmierczak K.M."/>
            <person name="Andrzejewski T.M."/>
            <person name="Davidsen T.M."/>
            <person name="Wayne K.J."/>
            <person name="Tettelin H."/>
            <person name="Glass J.I."/>
            <person name="Rusch D."/>
            <person name="Podicherti R."/>
            <person name="Tsui H.-C.T."/>
            <person name="Winkler M.E."/>
        </authorList>
    </citation>
    <scope>NUCLEOTIDE SEQUENCE</scope>
</reference>
<proteinExistence type="predicted"/>
<dbReference type="EMBL" id="UINC01154107">
    <property type="protein sequence ID" value="SVD49198.1"/>
    <property type="molecule type" value="Genomic_DNA"/>
</dbReference>
<evidence type="ECO:0000313" key="1">
    <source>
        <dbReference type="EMBL" id="SVD49198.1"/>
    </source>
</evidence>
<gene>
    <name evidence="1" type="ORF">METZ01_LOCUS402052</name>
</gene>
<feature type="non-terminal residue" evidence="1">
    <location>
        <position position="27"/>
    </location>
</feature>
<sequence length="27" mass="3247">MINEDSVQAGYSCEDWERHYKTNDLGW</sequence>